<feature type="signal peptide" evidence="2">
    <location>
        <begin position="1"/>
        <end position="19"/>
    </location>
</feature>
<comment type="caution">
    <text evidence="3">The sequence shown here is derived from an EMBL/GenBank/DDBJ whole genome shotgun (WGS) entry which is preliminary data.</text>
</comment>
<sequence length="159" mass="17865">MNWRAYLLVVSLAIMVASANYKAPLHTDRQLAALADHIASPARSNNRRVRFDHNVGAIINPRGNEIQTITSDSNRDEQPQQETREFLVHFSKSSSGDPESHHGDSQVIIVPQPGWQSQMPEKILSCMDKKKAKLQNNEHCQRKGDPSNNRESQPVSKTS</sequence>
<dbReference type="Proteomes" id="UP000235388">
    <property type="component" value="Unassembled WGS sequence"/>
</dbReference>
<name>A0A2N5T735_9BASI</name>
<evidence type="ECO:0000313" key="4">
    <source>
        <dbReference type="EMBL" id="PLW56932.1"/>
    </source>
</evidence>
<evidence type="ECO:0000313" key="5">
    <source>
        <dbReference type="Proteomes" id="UP000235388"/>
    </source>
</evidence>
<feature type="compositionally biased region" description="Polar residues" evidence="1">
    <location>
        <begin position="146"/>
        <end position="159"/>
    </location>
</feature>
<organism evidence="3 5">
    <name type="scientific">Puccinia coronata f. sp. avenae</name>
    <dbReference type="NCBI Taxonomy" id="200324"/>
    <lineage>
        <taxon>Eukaryota</taxon>
        <taxon>Fungi</taxon>
        <taxon>Dikarya</taxon>
        <taxon>Basidiomycota</taxon>
        <taxon>Pucciniomycotina</taxon>
        <taxon>Pucciniomycetes</taxon>
        <taxon>Pucciniales</taxon>
        <taxon>Pucciniaceae</taxon>
        <taxon>Puccinia</taxon>
    </lineage>
</organism>
<keyword evidence="5" id="KW-1185">Reference proteome</keyword>
<reference evidence="3 5" key="1">
    <citation type="submission" date="2017-11" db="EMBL/GenBank/DDBJ databases">
        <title>De novo assembly and phasing of dikaryotic genomes from two isolates of Puccinia coronata f. sp. avenae, the causal agent of oat crown rust.</title>
        <authorList>
            <person name="Miller M.E."/>
            <person name="Zhang Y."/>
            <person name="Omidvar V."/>
            <person name="Sperschneider J."/>
            <person name="Schwessinger B."/>
            <person name="Raley C."/>
            <person name="Palmer J.M."/>
            <person name="Garnica D."/>
            <person name="Upadhyaya N."/>
            <person name="Rathjen J."/>
            <person name="Taylor J.M."/>
            <person name="Park R.F."/>
            <person name="Dodds P.N."/>
            <person name="Hirsch C.D."/>
            <person name="Kianian S.F."/>
            <person name="Figueroa M."/>
        </authorList>
    </citation>
    <scope>NUCLEOTIDE SEQUENCE [LARGE SCALE GENOMIC DNA]</scope>
    <source>
        <strain evidence="3">12NC29</strain>
    </source>
</reference>
<dbReference type="AlphaFoldDB" id="A0A2N5T735"/>
<keyword evidence="2" id="KW-0732">Signal</keyword>
<accession>A0A2N5T735</accession>
<dbReference type="EMBL" id="PGCJ01000016">
    <property type="protein sequence ID" value="PLW56932.1"/>
    <property type="molecule type" value="Genomic_DNA"/>
</dbReference>
<gene>
    <name evidence="4" type="ORF">PCANC_01244</name>
    <name evidence="3" type="ORF">PCANC_05051</name>
</gene>
<evidence type="ECO:0000256" key="1">
    <source>
        <dbReference type="SAM" id="MobiDB-lite"/>
    </source>
</evidence>
<proteinExistence type="predicted"/>
<evidence type="ECO:0000256" key="2">
    <source>
        <dbReference type="SAM" id="SignalP"/>
    </source>
</evidence>
<feature type="chain" id="PRO_5015083700" evidence="2">
    <location>
        <begin position="20"/>
        <end position="159"/>
    </location>
</feature>
<evidence type="ECO:0000313" key="3">
    <source>
        <dbReference type="EMBL" id="PLW21314.1"/>
    </source>
</evidence>
<dbReference type="EMBL" id="PGCJ01000785">
    <property type="protein sequence ID" value="PLW21314.1"/>
    <property type="molecule type" value="Genomic_DNA"/>
</dbReference>
<protein>
    <submittedName>
        <fullName evidence="3">Uncharacterized protein</fullName>
    </submittedName>
</protein>
<feature type="region of interest" description="Disordered" evidence="1">
    <location>
        <begin position="127"/>
        <end position="159"/>
    </location>
</feature>